<dbReference type="PROSITE" id="PS51826">
    <property type="entry name" value="PSBD"/>
    <property type="match status" value="1"/>
</dbReference>
<dbReference type="Pfam" id="PF00364">
    <property type="entry name" value="Biotin_lipoyl"/>
    <property type="match status" value="1"/>
</dbReference>
<dbReference type="FunFam" id="3.30.559.10:FF:000007">
    <property type="entry name" value="Dihydrolipoamide acetyltransferase component of pyruvate dehydrogenase complex"/>
    <property type="match status" value="1"/>
</dbReference>
<dbReference type="PANTHER" id="PTHR43178">
    <property type="entry name" value="DIHYDROLIPOAMIDE ACETYLTRANSFERASE COMPONENT OF PYRUVATE DEHYDROGENASE COMPLEX"/>
    <property type="match status" value="1"/>
</dbReference>
<feature type="domain" description="Peripheral subunit-binding (PSBD)" evidence="8">
    <location>
        <begin position="122"/>
        <end position="159"/>
    </location>
</feature>
<dbReference type="InterPro" id="IPR003016">
    <property type="entry name" value="2-oxoA_DH_lipoyl-BS"/>
</dbReference>
<evidence type="ECO:0000256" key="5">
    <source>
        <dbReference type="ARBA" id="ARBA00023315"/>
    </source>
</evidence>
<dbReference type="Gene3D" id="3.30.559.10">
    <property type="entry name" value="Chloramphenicol acetyltransferase-like domain"/>
    <property type="match status" value="1"/>
</dbReference>
<proteinExistence type="inferred from homology"/>
<dbReference type="CDD" id="cd06849">
    <property type="entry name" value="lipoyl_domain"/>
    <property type="match status" value="1"/>
</dbReference>
<comment type="similarity">
    <text evidence="2 6">Belongs to the 2-oxoacid dehydrogenase family.</text>
</comment>
<evidence type="ECO:0000256" key="1">
    <source>
        <dbReference type="ARBA" id="ARBA00001938"/>
    </source>
</evidence>
<dbReference type="InterPro" id="IPR036625">
    <property type="entry name" value="E3-bd_dom_sf"/>
</dbReference>
<dbReference type="GO" id="GO:0016407">
    <property type="term" value="F:acetyltransferase activity"/>
    <property type="evidence" value="ECO:0007669"/>
    <property type="project" value="TreeGrafter"/>
</dbReference>
<evidence type="ECO:0000313" key="10">
    <source>
        <dbReference type="Proteomes" id="UP000179266"/>
    </source>
</evidence>
<dbReference type="InterPro" id="IPR000089">
    <property type="entry name" value="Biotin_lipoyl"/>
</dbReference>
<evidence type="ECO:0000313" key="9">
    <source>
        <dbReference type="EMBL" id="OGL43191.1"/>
    </source>
</evidence>
<evidence type="ECO:0000256" key="2">
    <source>
        <dbReference type="ARBA" id="ARBA00007317"/>
    </source>
</evidence>
<dbReference type="InterPro" id="IPR050743">
    <property type="entry name" value="2-oxoacid_DH_E2_comp"/>
</dbReference>
<evidence type="ECO:0000259" key="8">
    <source>
        <dbReference type="PROSITE" id="PS51826"/>
    </source>
</evidence>
<dbReference type="InterPro" id="IPR004167">
    <property type="entry name" value="PSBD"/>
</dbReference>
<dbReference type="InterPro" id="IPR001078">
    <property type="entry name" value="2-oxoacid_DH_actylTfrase"/>
</dbReference>
<sequence length="425" mass="47414">MEFKLPDIGEGIHEGEIVKWLVSDGDSVKEDQPLVEVMTDKATVELPSPVEGFIEKILVQNGEVVKVGQPMVIIGDRSKAVSKTTIGAVTKTVEEPEKQDTPQDEQVNEKIELPTPATDHVLATPATRKYAREHNVEINKISGTGPRARVLREDIDKYIAKVPAEIPEKQLKTGSEKASTPKDAAFKQTAMIDNIERIPMKGIRKRISDHMIESKLKAAHFTHIEEADCTHLVDIRKRILESTENKELKLTFLPFIMKSVIFALAKFPFLNSSLDLEKNEIILKRYYNIGFAVDTPSGLIVPVIKNVDQKNILELAKEIQVLSEAVIQGKAKLDDLQGGTFTITNIGSIGGMMSTPILNYPEVAILAVNKIKKRPVVIDNEIVVRDMIYLSLTLDHRVVDGAMGARFINFLIKYIENPELLLLEL</sequence>
<dbReference type="InterPro" id="IPR011053">
    <property type="entry name" value="Single_hybrid_motif"/>
</dbReference>
<dbReference type="SUPFAM" id="SSF52777">
    <property type="entry name" value="CoA-dependent acyltransferases"/>
    <property type="match status" value="1"/>
</dbReference>
<evidence type="ECO:0000256" key="4">
    <source>
        <dbReference type="ARBA" id="ARBA00022823"/>
    </source>
</evidence>
<dbReference type="AlphaFoldDB" id="A0A1F7RP05"/>
<dbReference type="Pfam" id="PF02817">
    <property type="entry name" value="E3_binding"/>
    <property type="match status" value="1"/>
</dbReference>
<keyword evidence="3 6" id="KW-0808">Transferase</keyword>
<evidence type="ECO:0000259" key="7">
    <source>
        <dbReference type="PROSITE" id="PS50968"/>
    </source>
</evidence>
<protein>
    <recommendedName>
        <fullName evidence="6">Dihydrolipoamide acetyltransferase component of pyruvate dehydrogenase complex</fullName>
        <ecNumber evidence="6">2.3.1.-</ecNumber>
    </recommendedName>
</protein>
<dbReference type="GO" id="GO:0005737">
    <property type="term" value="C:cytoplasm"/>
    <property type="evidence" value="ECO:0007669"/>
    <property type="project" value="TreeGrafter"/>
</dbReference>
<comment type="caution">
    <text evidence="9">The sequence shown here is derived from an EMBL/GenBank/DDBJ whole genome shotgun (WGS) entry which is preliminary data.</text>
</comment>
<dbReference type="Gene3D" id="4.10.320.10">
    <property type="entry name" value="E3-binding domain"/>
    <property type="match status" value="1"/>
</dbReference>
<dbReference type="EMBL" id="MGDD01000285">
    <property type="protein sequence ID" value="OGL43191.1"/>
    <property type="molecule type" value="Genomic_DNA"/>
</dbReference>
<feature type="domain" description="Lipoyl-binding" evidence="7">
    <location>
        <begin position="1"/>
        <end position="75"/>
    </location>
</feature>
<dbReference type="SUPFAM" id="SSF47005">
    <property type="entry name" value="Peripheral subunit-binding domain of 2-oxo acid dehydrogenase complex"/>
    <property type="match status" value="1"/>
</dbReference>
<comment type="cofactor">
    <cofactor evidence="1 6">
        <name>(R)-lipoate</name>
        <dbReference type="ChEBI" id="CHEBI:83088"/>
    </cofactor>
</comment>
<name>A0A1F7RP05_9BACT</name>
<gene>
    <name evidence="9" type="ORF">A2161_01340</name>
</gene>
<dbReference type="GO" id="GO:0031405">
    <property type="term" value="F:lipoic acid binding"/>
    <property type="evidence" value="ECO:0007669"/>
    <property type="project" value="TreeGrafter"/>
</dbReference>
<dbReference type="SUPFAM" id="SSF51230">
    <property type="entry name" value="Single hybrid motif"/>
    <property type="match status" value="1"/>
</dbReference>
<accession>A0A1F7RP05</accession>
<dbReference type="PANTHER" id="PTHR43178:SF5">
    <property type="entry name" value="LIPOAMIDE ACYLTRANSFERASE COMPONENT OF BRANCHED-CHAIN ALPHA-KETO ACID DEHYDROGENASE COMPLEX, MITOCHONDRIAL"/>
    <property type="match status" value="1"/>
</dbReference>
<evidence type="ECO:0000256" key="3">
    <source>
        <dbReference type="ARBA" id="ARBA00022679"/>
    </source>
</evidence>
<keyword evidence="4 6" id="KW-0450">Lipoyl</keyword>
<keyword evidence="5 6" id="KW-0012">Acyltransferase</keyword>
<reference evidence="9 10" key="1">
    <citation type="journal article" date="2016" name="Nat. Commun.">
        <title>Thousands of microbial genomes shed light on interconnected biogeochemical processes in an aquifer system.</title>
        <authorList>
            <person name="Anantharaman K."/>
            <person name="Brown C.T."/>
            <person name="Hug L.A."/>
            <person name="Sharon I."/>
            <person name="Castelle C.J."/>
            <person name="Probst A.J."/>
            <person name="Thomas B.C."/>
            <person name="Singh A."/>
            <person name="Wilkins M.J."/>
            <person name="Karaoz U."/>
            <person name="Brodie E.L."/>
            <person name="Williams K.H."/>
            <person name="Hubbard S.S."/>
            <person name="Banfield J.F."/>
        </authorList>
    </citation>
    <scope>NUCLEOTIDE SEQUENCE [LARGE SCALE GENOMIC DNA]</scope>
</reference>
<organism evidence="9 10">
    <name type="scientific">Candidatus Schekmanbacteria bacterium RBG_13_48_7</name>
    <dbReference type="NCBI Taxonomy" id="1817878"/>
    <lineage>
        <taxon>Bacteria</taxon>
        <taxon>Candidatus Schekmaniibacteriota</taxon>
    </lineage>
</organism>
<dbReference type="PROSITE" id="PS00189">
    <property type="entry name" value="LIPOYL"/>
    <property type="match status" value="1"/>
</dbReference>
<dbReference type="InterPro" id="IPR023213">
    <property type="entry name" value="CAT-like_dom_sf"/>
</dbReference>
<dbReference type="Pfam" id="PF00198">
    <property type="entry name" value="2-oxoacid_dh"/>
    <property type="match status" value="1"/>
</dbReference>
<dbReference type="PROSITE" id="PS50968">
    <property type="entry name" value="BIOTINYL_LIPOYL"/>
    <property type="match status" value="1"/>
</dbReference>
<dbReference type="EC" id="2.3.1.-" evidence="6"/>
<dbReference type="Gene3D" id="2.40.50.100">
    <property type="match status" value="1"/>
</dbReference>
<evidence type="ECO:0000256" key="6">
    <source>
        <dbReference type="RuleBase" id="RU003423"/>
    </source>
</evidence>
<dbReference type="Proteomes" id="UP000179266">
    <property type="component" value="Unassembled WGS sequence"/>
</dbReference>